<reference evidence="3" key="1">
    <citation type="submission" date="2018-09" db="EMBL/GenBank/DDBJ databases">
        <authorList>
            <person name="Livingstone P.G."/>
            <person name="Whitworth D.E."/>
        </authorList>
    </citation>
    <scope>NUCLEOTIDE SEQUENCE [LARGE SCALE GENOMIC DNA]</scope>
    <source>
        <strain evidence="3">CA040B</strain>
    </source>
</reference>
<name>A0A3A8MWB2_9BACT</name>
<gene>
    <name evidence="2" type="ORF">D7X12_38670</name>
</gene>
<evidence type="ECO:0000313" key="3">
    <source>
        <dbReference type="Proteomes" id="UP000273405"/>
    </source>
</evidence>
<sequence length="167" mass="17683">MGAGLASVLLLSPGAFALPRAGQPLPAFSANDLKNGAHSSEELKGRPALVVIITDKAAGEAMRQWYAVADQQQVPESVRRQSLITLKLPFFVSEGAARGKAKGQVPEDYWKDTWLDKDGDMGKALGLASSRTPYVLALDAEGRVVASVHATADSPEARSIWAALSGR</sequence>
<feature type="signal peptide" evidence="1">
    <location>
        <begin position="1"/>
        <end position="17"/>
    </location>
</feature>
<keyword evidence="1" id="KW-0732">Signal</keyword>
<dbReference type="SUPFAM" id="SSF52833">
    <property type="entry name" value="Thioredoxin-like"/>
    <property type="match status" value="1"/>
</dbReference>
<evidence type="ECO:0000256" key="1">
    <source>
        <dbReference type="SAM" id="SignalP"/>
    </source>
</evidence>
<dbReference type="OrthoDB" id="5510327at2"/>
<dbReference type="EMBL" id="RAWG01000460">
    <property type="protein sequence ID" value="RKH31164.1"/>
    <property type="molecule type" value="Genomic_DNA"/>
</dbReference>
<proteinExistence type="predicted"/>
<dbReference type="AlphaFoldDB" id="A0A3A8MWB2"/>
<accession>A0A3A8MWB2</accession>
<organism evidence="2 3">
    <name type="scientific">Corallococcus sicarius</name>
    <dbReference type="NCBI Taxonomy" id="2316726"/>
    <lineage>
        <taxon>Bacteria</taxon>
        <taxon>Pseudomonadati</taxon>
        <taxon>Myxococcota</taxon>
        <taxon>Myxococcia</taxon>
        <taxon>Myxococcales</taxon>
        <taxon>Cystobacterineae</taxon>
        <taxon>Myxococcaceae</taxon>
        <taxon>Corallococcus</taxon>
    </lineage>
</organism>
<evidence type="ECO:0008006" key="4">
    <source>
        <dbReference type="Google" id="ProtNLM"/>
    </source>
</evidence>
<protein>
    <recommendedName>
        <fullName evidence="4">Thioredoxin domain-containing protein</fullName>
    </recommendedName>
</protein>
<dbReference type="Gene3D" id="3.40.30.10">
    <property type="entry name" value="Glutaredoxin"/>
    <property type="match status" value="1"/>
</dbReference>
<evidence type="ECO:0000313" key="2">
    <source>
        <dbReference type="EMBL" id="RKH31164.1"/>
    </source>
</evidence>
<comment type="caution">
    <text evidence="2">The sequence shown here is derived from an EMBL/GenBank/DDBJ whole genome shotgun (WGS) entry which is preliminary data.</text>
</comment>
<keyword evidence="3" id="KW-1185">Reference proteome</keyword>
<feature type="chain" id="PRO_5017359146" description="Thioredoxin domain-containing protein" evidence="1">
    <location>
        <begin position="18"/>
        <end position="167"/>
    </location>
</feature>
<dbReference type="InterPro" id="IPR036249">
    <property type="entry name" value="Thioredoxin-like_sf"/>
</dbReference>
<dbReference type="RefSeq" id="WP_120630172.1">
    <property type="nucleotide sequence ID" value="NZ_RAWG01000460.1"/>
</dbReference>
<dbReference type="Proteomes" id="UP000273405">
    <property type="component" value="Unassembled WGS sequence"/>
</dbReference>